<dbReference type="AlphaFoldDB" id="T1BMI4"/>
<keyword evidence="2" id="KW-0456">Lyase</keyword>
<evidence type="ECO:0000256" key="2">
    <source>
        <dbReference type="ARBA" id="ARBA00023239"/>
    </source>
</evidence>
<reference evidence="3" key="2">
    <citation type="journal article" date="2014" name="ISME J.">
        <title>Microbial stratification in low pH oxic and suboxic macroscopic growths along an acid mine drainage.</title>
        <authorList>
            <person name="Mendez-Garcia C."/>
            <person name="Mesa V."/>
            <person name="Sprenger R.R."/>
            <person name="Richter M."/>
            <person name="Diez M.S."/>
            <person name="Solano J."/>
            <person name="Bargiela R."/>
            <person name="Golyshina O.V."/>
            <person name="Manteca A."/>
            <person name="Ramos J.L."/>
            <person name="Gallego J.R."/>
            <person name="Llorente I."/>
            <person name="Martins Dos Santos V.A."/>
            <person name="Jensen O.N."/>
            <person name="Pelaez A.I."/>
            <person name="Sanchez J."/>
            <person name="Ferrer M."/>
        </authorList>
    </citation>
    <scope>NUCLEOTIDE SEQUENCE</scope>
</reference>
<reference evidence="3" key="1">
    <citation type="submission" date="2013-08" db="EMBL/GenBank/DDBJ databases">
        <authorList>
            <person name="Mendez C."/>
            <person name="Richter M."/>
            <person name="Ferrer M."/>
            <person name="Sanchez J."/>
        </authorList>
    </citation>
    <scope>NUCLEOTIDE SEQUENCE</scope>
</reference>
<organism evidence="3">
    <name type="scientific">mine drainage metagenome</name>
    <dbReference type="NCBI Taxonomy" id="410659"/>
    <lineage>
        <taxon>unclassified sequences</taxon>
        <taxon>metagenomes</taxon>
        <taxon>ecological metagenomes</taxon>
    </lineage>
</organism>
<comment type="caution">
    <text evidence="3">The sequence shown here is derived from an EMBL/GenBank/DDBJ whole genome shotgun (WGS) entry which is preliminary data.</text>
</comment>
<dbReference type="GO" id="GO:0016853">
    <property type="term" value="F:isomerase activity"/>
    <property type="evidence" value="ECO:0007669"/>
    <property type="project" value="UniProtKB-KW"/>
</dbReference>
<dbReference type="PANTHER" id="PTHR11941:SF54">
    <property type="entry name" value="ENOYL-COA HYDRATASE, MITOCHONDRIAL"/>
    <property type="match status" value="1"/>
</dbReference>
<dbReference type="GO" id="GO:0016836">
    <property type="term" value="F:hydro-lyase activity"/>
    <property type="evidence" value="ECO:0007669"/>
    <property type="project" value="UniProtKB-ARBA"/>
</dbReference>
<dbReference type="EMBL" id="AUZY01002941">
    <property type="protein sequence ID" value="EQD70997.1"/>
    <property type="molecule type" value="Genomic_DNA"/>
</dbReference>
<comment type="similarity">
    <text evidence="1">Belongs to the enoyl-CoA hydratase/isomerase family.</text>
</comment>
<keyword evidence="3" id="KW-0413">Isomerase</keyword>
<name>T1BMI4_9ZZZZ</name>
<evidence type="ECO:0000256" key="1">
    <source>
        <dbReference type="ARBA" id="ARBA00005254"/>
    </source>
</evidence>
<evidence type="ECO:0000313" key="3">
    <source>
        <dbReference type="EMBL" id="EQD70997.1"/>
    </source>
</evidence>
<dbReference type="PANTHER" id="PTHR11941">
    <property type="entry name" value="ENOYL-COA HYDRATASE-RELATED"/>
    <property type="match status" value="1"/>
</dbReference>
<dbReference type="GO" id="GO:0006635">
    <property type="term" value="P:fatty acid beta-oxidation"/>
    <property type="evidence" value="ECO:0007669"/>
    <property type="project" value="TreeGrafter"/>
</dbReference>
<sequence>SRSSRPINGLALAGGLELALACDLRLAGDTAKLGATEVNFGLIPAYGGTQRLSRLVGLAKAKEMIFSATMVPASEGLKWGLVNRTVPAGQELRAARDLAHTIAQKAPRAVAAAKAAIQFGYEHPLEEGLRRESELFAQEVLPSEDLLEGIAAFVERRPPKFTGK</sequence>
<proteinExistence type="inferred from homology"/>
<dbReference type="SUPFAM" id="SSF52096">
    <property type="entry name" value="ClpP/crotonase"/>
    <property type="match status" value="1"/>
</dbReference>
<dbReference type="FunFam" id="1.10.12.10:FF:000001">
    <property type="entry name" value="Probable enoyl-CoA hydratase, mitochondrial"/>
    <property type="match status" value="1"/>
</dbReference>
<dbReference type="InterPro" id="IPR014748">
    <property type="entry name" value="Enoyl-CoA_hydra_C"/>
</dbReference>
<dbReference type="InterPro" id="IPR029045">
    <property type="entry name" value="ClpP/crotonase-like_dom_sf"/>
</dbReference>
<protein>
    <submittedName>
        <fullName evidence="3">Enoyl-CoA hydratase/isomerase</fullName>
    </submittedName>
</protein>
<gene>
    <name evidence="3" type="ORF">B1B_04699</name>
</gene>
<dbReference type="InterPro" id="IPR001753">
    <property type="entry name" value="Enoyl-CoA_hydra/iso"/>
</dbReference>
<feature type="non-terminal residue" evidence="3">
    <location>
        <position position="1"/>
    </location>
</feature>
<accession>T1BMI4</accession>
<dbReference type="Pfam" id="PF00378">
    <property type="entry name" value="ECH_1"/>
    <property type="match status" value="1"/>
</dbReference>
<dbReference type="Gene3D" id="1.10.12.10">
    <property type="entry name" value="Lyase 2-enoyl-coa Hydratase, Chain A, domain 2"/>
    <property type="match status" value="1"/>
</dbReference>
<dbReference type="CDD" id="cd06558">
    <property type="entry name" value="crotonase-like"/>
    <property type="match status" value="1"/>
</dbReference>
<dbReference type="Gene3D" id="3.90.226.10">
    <property type="entry name" value="2-enoyl-CoA Hydratase, Chain A, domain 1"/>
    <property type="match status" value="1"/>
</dbReference>